<dbReference type="GO" id="GO:0019478">
    <property type="term" value="P:D-amino acid catabolic process"/>
    <property type="evidence" value="ECO:0007669"/>
    <property type="project" value="UniProtKB-UniRule"/>
</dbReference>
<name>A0A1G1VZF1_9BACT</name>
<dbReference type="CDD" id="cd00563">
    <property type="entry name" value="Dtyr_deacylase"/>
    <property type="match status" value="1"/>
</dbReference>
<evidence type="ECO:0000313" key="4">
    <source>
        <dbReference type="Proteomes" id="UP000176723"/>
    </source>
</evidence>
<dbReference type="InterPro" id="IPR023509">
    <property type="entry name" value="DTD-like_sf"/>
</dbReference>
<comment type="function">
    <text evidence="2">An aminoacyl-tRNA editing enzyme that deacylates mischarged D-aminoacyl-tRNAs. Also deacylates mischarged glycyl-tRNA(Ala), protecting cells against glycine mischarging by AlaRS. Acts via tRNA-based rather than protein-based catalysis; rejects L-amino acids rather than detecting D-amino acids in the active site. By recycling D-aminoacyl-tRNA to D-amino acids and free tRNA molecules, this enzyme counteracts the toxicity associated with the formation of D-aminoacyl-tRNA entities in vivo and helps enforce protein L-homochirality.</text>
</comment>
<dbReference type="Pfam" id="PF02580">
    <property type="entry name" value="Tyr_Deacylase"/>
    <property type="match status" value="1"/>
</dbReference>
<keyword evidence="2" id="KW-0694">RNA-binding</keyword>
<dbReference type="STRING" id="1797593.A3A65_01245"/>
<comment type="domain">
    <text evidence="2">A Gly-cisPro motif from one monomer fits into the active site of the other monomer to allow specific chiral rejection of L-amino acids.</text>
</comment>
<dbReference type="Proteomes" id="UP000176723">
    <property type="component" value="Unassembled WGS sequence"/>
</dbReference>
<accession>A0A1G1VZF1</accession>
<dbReference type="NCBIfam" id="TIGR00256">
    <property type="entry name" value="D-aminoacyl-tRNA deacylase"/>
    <property type="match status" value="1"/>
</dbReference>
<comment type="subcellular location">
    <subcellularLocation>
        <location evidence="2">Cytoplasm</location>
    </subcellularLocation>
</comment>
<reference evidence="3 4" key="1">
    <citation type="journal article" date="2016" name="Nat. Commun.">
        <title>Thousands of microbial genomes shed light on interconnected biogeochemical processes in an aquifer system.</title>
        <authorList>
            <person name="Anantharaman K."/>
            <person name="Brown C.T."/>
            <person name="Hug L.A."/>
            <person name="Sharon I."/>
            <person name="Castelle C.J."/>
            <person name="Probst A.J."/>
            <person name="Thomas B.C."/>
            <person name="Singh A."/>
            <person name="Wilkins M.J."/>
            <person name="Karaoz U."/>
            <person name="Brodie E.L."/>
            <person name="Williams K.H."/>
            <person name="Hubbard S.S."/>
            <person name="Banfield J.F."/>
        </authorList>
    </citation>
    <scope>NUCLEOTIDE SEQUENCE [LARGE SCALE GENOMIC DNA]</scope>
</reference>
<sequence length="150" mass="16664">MRAVIQRVDHASVTSGGKQRSIGKGYLVLVAATHADTLDDARYLSQKIINLRVMSDEDGKMNKSLKEVAGELLVVSQFTLYARTRKGNRPSFIDAAPPDLARMLYDELVRRLRETAIPIQTGDFGAYMRLSLVNDGPVTIILDSREKEGE</sequence>
<dbReference type="PANTHER" id="PTHR10472">
    <property type="entry name" value="D-TYROSYL-TRNA TYR DEACYLASE"/>
    <property type="match status" value="1"/>
</dbReference>
<comment type="subunit">
    <text evidence="2">Homodimer.</text>
</comment>
<keyword evidence="2" id="KW-0378">Hydrolase</keyword>
<dbReference type="GO" id="GO:0106026">
    <property type="term" value="F:Gly-tRNA(Ala) deacylase activity"/>
    <property type="evidence" value="ECO:0007669"/>
    <property type="project" value="UniProtKB-UniRule"/>
</dbReference>
<comment type="catalytic activity">
    <reaction evidence="2">
        <text>a D-aminoacyl-tRNA + H2O = a tRNA + a D-alpha-amino acid + H(+)</text>
        <dbReference type="Rhea" id="RHEA:13953"/>
        <dbReference type="Rhea" id="RHEA-COMP:10123"/>
        <dbReference type="Rhea" id="RHEA-COMP:10124"/>
        <dbReference type="ChEBI" id="CHEBI:15377"/>
        <dbReference type="ChEBI" id="CHEBI:15378"/>
        <dbReference type="ChEBI" id="CHEBI:59871"/>
        <dbReference type="ChEBI" id="CHEBI:78442"/>
        <dbReference type="ChEBI" id="CHEBI:79333"/>
        <dbReference type="EC" id="3.1.1.96"/>
    </reaction>
</comment>
<dbReference type="GO" id="GO:0000049">
    <property type="term" value="F:tRNA binding"/>
    <property type="evidence" value="ECO:0007669"/>
    <property type="project" value="UniProtKB-UniRule"/>
</dbReference>
<keyword evidence="2" id="KW-0820">tRNA-binding</keyword>
<proteinExistence type="inferred from homology"/>
<evidence type="ECO:0000256" key="2">
    <source>
        <dbReference type="HAMAP-Rule" id="MF_00518"/>
    </source>
</evidence>
<comment type="catalytic activity">
    <reaction evidence="2">
        <text>glycyl-tRNA(Ala) + H2O = tRNA(Ala) + glycine + H(+)</text>
        <dbReference type="Rhea" id="RHEA:53744"/>
        <dbReference type="Rhea" id="RHEA-COMP:9657"/>
        <dbReference type="Rhea" id="RHEA-COMP:13640"/>
        <dbReference type="ChEBI" id="CHEBI:15377"/>
        <dbReference type="ChEBI" id="CHEBI:15378"/>
        <dbReference type="ChEBI" id="CHEBI:57305"/>
        <dbReference type="ChEBI" id="CHEBI:78442"/>
        <dbReference type="ChEBI" id="CHEBI:78522"/>
    </reaction>
</comment>
<dbReference type="SUPFAM" id="SSF69500">
    <property type="entry name" value="DTD-like"/>
    <property type="match status" value="1"/>
</dbReference>
<protein>
    <recommendedName>
        <fullName evidence="2">D-aminoacyl-tRNA deacylase</fullName>
        <shortName evidence="2">DTD</shortName>
        <ecNumber evidence="2">3.1.1.96</ecNumber>
    </recommendedName>
    <alternativeName>
        <fullName evidence="2">Gly-tRNA(Ala) deacylase</fullName>
        <ecNumber evidence="2">3.1.1.-</ecNumber>
    </alternativeName>
</protein>
<dbReference type="InterPro" id="IPR003732">
    <property type="entry name" value="Daa-tRNA_deacyls_DTD"/>
</dbReference>
<gene>
    <name evidence="2" type="primary">dtd</name>
    <name evidence="3" type="ORF">A3A65_01245</name>
</gene>
<dbReference type="EC" id="3.1.1.-" evidence="2"/>
<dbReference type="GO" id="GO:0043908">
    <property type="term" value="F:Ser(Gly)-tRNA(Ala) hydrolase activity"/>
    <property type="evidence" value="ECO:0007669"/>
    <property type="project" value="UniProtKB-UniRule"/>
</dbReference>
<dbReference type="Gene3D" id="3.50.80.10">
    <property type="entry name" value="D-tyrosyl-tRNA(Tyr) deacylase"/>
    <property type="match status" value="1"/>
</dbReference>
<keyword evidence="2" id="KW-0963">Cytoplasm</keyword>
<feature type="short sequence motif" description="Gly-cisPro motif, important for rejection of L-amino acids" evidence="2">
    <location>
        <begin position="136"/>
        <end position="137"/>
    </location>
</feature>
<evidence type="ECO:0000313" key="3">
    <source>
        <dbReference type="EMBL" id="OGY20782.1"/>
    </source>
</evidence>
<dbReference type="GO" id="GO:0005737">
    <property type="term" value="C:cytoplasm"/>
    <property type="evidence" value="ECO:0007669"/>
    <property type="project" value="UniProtKB-SubCell"/>
</dbReference>
<dbReference type="HAMAP" id="MF_00518">
    <property type="entry name" value="Deacylase_Dtd"/>
    <property type="match status" value="1"/>
</dbReference>
<evidence type="ECO:0000256" key="1">
    <source>
        <dbReference type="ARBA" id="ARBA00009673"/>
    </source>
</evidence>
<organism evidence="3 4">
    <name type="scientific">Candidatus Chisholmbacteria bacterium RIFCSPLOWO2_01_FULL_49_14</name>
    <dbReference type="NCBI Taxonomy" id="1797593"/>
    <lineage>
        <taxon>Bacteria</taxon>
        <taxon>Candidatus Chisholmiibacteriota</taxon>
    </lineage>
</organism>
<dbReference type="GO" id="GO:0051500">
    <property type="term" value="F:D-tyrosyl-tRNA(Tyr) deacylase activity"/>
    <property type="evidence" value="ECO:0007669"/>
    <property type="project" value="TreeGrafter"/>
</dbReference>
<comment type="caution">
    <text evidence="3">The sequence shown here is derived from an EMBL/GenBank/DDBJ whole genome shotgun (WGS) entry which is preliminary data.</text>
</comment>
<dbReference type="PANTHER" id="PTHR10472:SF5">
    <property type="entry name" value="D-AMINOACYL-TRNA DEACYLASE 1"/>
    <property type="match status" value="1"/>
</dbReference>
<dbReference type="EC" id="3.1.1.96" evidence="2"/>
<dbReference type="EMBL" id="MHCL01000023">
    <property type="protein sequence ID" value="OGY20782.1"/>
    <property type="molecule type" value="Genomic_DNA"/>
</dbReference>
<comment type="similarity">
    <text evidence="1 2">Belongs to the DTD family.</text>
</comment>
<dbReference type="AlphaFoldDB" id="A0A1G1VZF1"/>
<dbReference type="FunFam" id="3.50.80.10:FF:000001">
    <property type="entry name" value="D-aminoacyl-tRNA deacylase"/>
    <property type="match status" value="1"/>
</dbReference>